<evidence type="ECO:0000256" key="2">
    <source>
        <dbReference type="SAM" id="MobiDB-lite"/>
    </source>
</evidence>
<dbReference type="PANTHER" id="PTHR21734:SF11">
    <property type="entry name" value="INHIBITOR OF NUCLEAR FACTOR KAPPA-B KINASE-INTERACTING PROTEIN"/>
    <property type="match status" value="1"/>
</dbReference>
<dbReference type="Proteomes" id="UP001479290">
    <property type="component" value="Unassembled WGS sequence"/>
</dbReference>
<accession>A0AAW2AVP2</accession>
<keyword evidence="5" id="KW-1185">Reference proteome</keyword>
<feature type="coiled-coil region" evidence="1">
    <location>
        <begin position="275"/>
        <end position="302"/>
    </location>
</feature>
<name>A0AAW2AVP2_CULAL</name>
<feature type="transmembrane region" description="Helical" evidence="3">
    <location>
        <begin position="44"/>
        <end position="62"/>
    </location>
</feature>
<reference evidence="4 5" key="1">
    <citation type="submission" date="2024-05" db="EMBL/GenBank/DDBJ databases">
        <title>A high-quality chromosomal-level genome assembly of Topmouth culter (Culter alburnus).</title>
        <authorList>
            <person name="Zhao H."/>
        </authorList>
    </citation>
    <scope>NUCLEOTIDE SEQUENCE [LARGE SCALE GENOMIC DNA]</scope>
    <source>
        <strain evidence="4">CATC2023</strain>
        <tissue evidence="4">Muscle</tissue>
    </source>
</reference>
<feature type="region of interest" description="Disordered" evidence="2">
    <location>
        <begin position="1"/>
        <end position="36"/>
    </location>
</feature>
<protein>
    <submittedName>
        <fullName evidence="4">Uncharacterized protein</fullName>
    </submittedName>
</protein>
<proteinExistence type="predicted"/>
<sequence>MQNSDLKQRQKSSNKQQNGEKRSAAEEKKKEADKRERFSPDAKLCVSLICLALSLLITWLHLQQSAKLAEMTGKCEFLQEKSRSVQELDDKLTQVSHKLQASADGATLLSKLKHTLGSVLNTSAALQAEQDASSDRLQALHLRFQSASDQLSVSDELHTLKTQSRAAHGHVTEHINDIDGRLRELSERLQEVQDGTRRNTRVLDRTEEEDAQRVREQTDWNGRRVSRLQEQLEQLAAQGRGLQEKLESRAPHAQDTQLAAAEEAVRSMLRVRSHMSTTLGRVQELEQQVRSAEDQMRETRSQIRDLRPALQEI</sequence>
<feature type="region of interest" description="Disordered" evidence="2">
    <location>
        <begin position="196"/>
        <end position="218"/>
    </location>
</feature>
<dbReference type="AlphaFoldDB" id="A0AAW2AVP2"/>
<dbReference type="EMBL" id="JAWDJR010000004">
    <property type="protein sequence ID" value="KAK9976777.1"/>
    <property type="molecule type" value="Genomic_DNA"/>
</dbReference>
<keyword evidence="3" id="KW-0812">Transmembrane</keyword>
<keyword evidence="3" id="KW-1133">Transmembrane helix</keyword>
<evidence type="ECO:0000256" key="1">
    <source>
        <dbReference type="SAM" id="Coils"/>
    </source>
</evidence>
<keyword evidence="3" id="KW-0472">Membrane</keyword>
<evidence type="ECO:0000256" key="3">
    <source>
        <dbReference type="SAM" id="Phobius"/>
    </source>
</evidence>
<evidence type="ECO:0000313" key="5">
    <source>
        <dbReference type="Proteomes" id="UP001479290"/>
    </source>
</evidence>
<evidence type="ECO:0000313" key="4">
    <source>
        <dbReference type="EMBL" id="KAK9976777.1"/>
    </source>
</evidence>
<feature type="compositionally biased region" description="Basic and acidic residues" evidence="2">
    <location>
        <begin position="18"/>
        <end position="36"/>
    </location>
</feature>
<dbReference type="InterPro" id="IPR024152">
    <property type="entry name" value="Inh_kappa-B_kinase-int"/>
</dbReference>
<keyword evidence="1" id="KW-0175">Coiled coil</keyword>
<comment type="caution">
    <text evidence="4">The sequence shown here is derived from an EMBL/GenBank/DDBJ whole genome shotgun (WGS) entry which is preliminary data.</text>
</comment>
<gene>
    <name evidence="4" type="ORF">ABG768_021979</name>
</gene>
<organism evidence="4 5">
    <name type="scientific">Culter alburnus</name>
    <name type="common">Topmouth culter</name>
    <dbReference type="NCBI Taxonomy" id="194366"/>
    <lineage>
        <taxon>Eukaryota</taxon>
        <taxon>Metazoa</taxon>
        <taxon>Chordata</taxon>
        <taxon>Craniata</taxon>
        <taxon>Vertebrata</taxon>
        <taxon>Euteleostomi</taxon>
        <taxon>Actinopterygii</taxon>
        <taxon>Neopterygii</taxon>
        <taxon>Teleostei</taxon>
        <taxon>Ostariophysi</taxon>
        <taxon>Cypriniformes</taxon>
        <taxon>Xenocyprididae</taxon>
        <taxon>Xenocypridinae</taxon>
        <taxon>Culter</taxon>
    </lineage>
</organism>
<dbReference type="PANTHER" id="PTHR21734">
    <property type="entry name" value="INHIBITOR OF NUCLEAR FACTOR KAPPA-B KINASE-INTERACTING PROTEIN"/>
    <property type="match status" value="1"/>
</dbReference>